<dbReference type="EMBL" id="CP033066">
    <property type="protein sequence ID" value="AYM88479.1"/>
    <property type="molecule type" value="Genomic_DNA"/>
</dbReference>
<accession>A0AAD0XEK1</accession>
<dbReference type="InterPro" id="IPR045494">
    <property type="entry name" value="DUF6436"/>
</dbReference>
<feature type="domain" description="DUF6436" evidence="2">
    <location>
        <begin position="57"/>
        <end position="171"/>
    </location>
</feature>
<protein>
    <recommendedName>
        <fullName evidence="2">DUF6436 domain-containing protein</fullName>
    </recommendedName>
</protein>
<feature type="transmembrane region" description="Helical" evidence="1">
    <location>
        <begin position="12"/>
        <end position="31"/>
    </location>
</feature>
<dbReference type="RefSeq" id="WP_121638395.1">
    <property type="nucleotide sequence ID" value="NZ_CP033066.1"/>
</dbReference>
<evidence type="ECO:0000256" key="1">
    <source>
        <dbReference type="SAM" id="Phobius"/>
    </source>
</evidence>
<name>A0AAD0XEK1_9GAMM</name>
<dbReference type="Proteomes" id="UP000279995">
    <property type="component" value="Chromosome II"/>
</dbReference>
<keyword evidence="1" id="KW-0472">Membrane</keyword>
<reference evidence="3 4" key="1">
    <citation type="submission" date="2018-10" db="EMBL/GenBank/DDBJ databases">
        <title>Complete Genome Sequence and Transcriptomic Profiles of a Marine Bacterium, Pseudoalteromonas agarivorans Hao 2018.</title>
        <authorList>
            <person name="Hao L."/>
        </authorList>
    </citation>
    <scope>NUCLEOTIDE SEQUENCE [LARGE SCALE GENOMIC DNA]</scope>
    <source>
        <strain evidence="3 4">Hao 2018</strain>
    </source>
</reference>
<organism evidence="3 4">
    <name type="scientific">Pseudoalteromonas agarivorans</name>
    <dbReference type="NCBI Taxonomy" id="176102"/>
    <lineage>
        <taxon>Bacteria</taxon>
        <taxon>Pseudomonadati</taxon>
        <taxon>Pseudomonadota</taxon>
        <taxon>Gammaproteobacteria</taxon>
        <taxon>Alteromonadales</taxon>
        <taxon>Pseudoalteromonadaceae</taxon>
        <taxon>Pseudoalteromonas</taxon>
    </lineage>
</organism>
<gene>
    <name evidence="3" type="ORF">D9T18_17450</name>
</gene>
<evidence type="ECO:0000313" key="4">
    <source>
        <dbReference type="Proteomes" id="UP000279995"/>
    </source>
</evidence>
<sequence>MLNLSNSSIKMSAVIALWLVVTVSGLVYYQYNQLRVFDSYGVLEQPGWFTKFKQHIGFTAAKHNSLIIVTDPDCGCTKQAQPHLKQLAAFSKAQNITLINIEQTASLQILLPATPAAVVINDKGDFVYAGPLSQGLGCAQGSGFVETVINNLVAGFNSELLLNKTSGCYCTA</sequence>
<proteinExistence type="predicted"/>
<evidence type="ECO:0000259" key="2">
    <source>
        <dbReference type="Pfam" id="PF20029"/>
    </source>
</evidence>
<dbReference type="AlphaFoldDB" id="A0AAD0XEK1"/>
<keyword evidence="1" id="KW-1133">Transmembrane helix</keyword>
<evidence type="ECO:0000313" key="3">
    <source>
        <dbReference type="EMBL" id="AYM88479.1"/>
    </source>
</evidence>
<keyword evidence="1" id="KW-0812">Transmembrane</keyword>
<dbReference type="Pfam" id="PF20029">
    <property type="entry name" value="DUF6436"/>
    <property type="match status" value="1"/>
</dbReference>